<dbReference type="GO" id="GO:0000166">
    <property type="term" value="F:nucleotide binding"/>
    <property type="evidence" value="ECO:0007669"/>
    <property type="project" value="UniProtKB-KW"/>
</dbReference>
<dbReference type="GO" id="GO:0008076">
    <property type="term" value="C:voltage-gated potassium channel complex"/>
    <property type="evidence" value="ECO:0007669"/>
    <property type="project" value="InterPro"/>
</dbReference>
<reference evidence="15" key="1">
    <citation type="submission" date="2018-06" db="EMBL/GenBank/DDBJ databases">
        <authorList>
            <person name="Zhirakovskaya E."/>
        </authorList>
    </citation>
    <scope>NUCLEOTIDE SEQUENCE</scope>
</reference>
<proteinExistence type="predicted"/>
<evidence type="ECO:0000256" key="3">
    <source>
        <dbReference type="ARBA" id="ARBA00022475"/>
    </source>
</evidence>
<organism evidence="15">
    <name type="scientific">hydrothermal vent metagenome</name>
    <dbReference type="NCBI Taxonomy" id="652676"/>
    <lineage>
        <taxon>unclassified sequences</taxon>
        <taxon>metagenomes</taxon>
        <taxon>ecological metagenomes</taxon>
    </lineage>
</organism>
<dbReference type="AlphaFoldDB" id="A0A3B0S7V7"/>
<keyword evidence="7" id="KW-0631">Potassium channel</keyword>
<keyword evidence="8" id="KW-0630">Potassium</keyword>
<gene>
    <name evidence="15" type="ORF">MNBD_ALPHA08-1347</name>
</gene>
<accession>A0A3B0S7V7</accession>
<dbReference type="InterPro" id="IPR018488">
    <property type="entry name" value="cNMP-bd_CS"/>
</dbReference>
<feature type="domain" description="Cyclic nucleotide-binding" evidence="14">
    <location>
        <begin position="270"/>
        <end position="384"/>
    </location>
</feature>
<dbReference type="PRINTS" id="PR00169">
    <property type="entry name" value="KCHANNEL"/>
</dbReference>
<dbReference type="PROSITE" id="PS00888">
    <property type="entry name" value="CNMP_BINDING_1"/>
    <property type="match status" value="1"/>
</dbReference>
<evidence type="ECO:0000256" key="6">
    <source>
        <dbReference type="ARBA" id="ARBA00022741"/>
    </source>
</evidence>
<dbReference type="GO" id="GO:0005249">
    <property type="term" value="F:voltage-gated potassium channel activity"/>
    <property type="evidence" value="ECO:0007669"/>
    <property type="project" value="InterPro"/>
</dbReference>
<evidence type="ECO:0000313" key="15">
    <source>
        <dbReference type="EMBL" id="VAV96926.1"/>
    </source>
</evidence>
<feature type="transmembrane region" description="Helical" evidence="13">
    <location>
        <begin position="197"/>
        <end position="214"/>
    </location>
</feature>
<name>A0A3B0S7V7_9ZZZZ</name>
<dbReference type="CDD" id="cd00038">
    <property type="entry name" value="CAP_ED"/>
    <property type="match status" value="1"/>
</dbReference>
<dbReference type="PANTHER" id="PTHR11537">
    <property type="entry name" value="VOLTAGE-GATED POTASSIUM CHANNEL"/>
    <property type="match status" value="1"/>
</dbReference>
<dbReference type="GO" id="GO:0001508">
    <property type="term" value="P:action potential"/>
    <property type="evidence" value="ECO:0007669"/>
    <property type="project" value="TreeGrafter"/>
</dbReference>
<dbReference type="InterPro" id="IPR003280">
    <property type="entry name" value="2pore_dom_K_chnl"/>
</dbReference>
<dbReference type="InterPro" id="IPR005821">
    <property type="entry name" value="Ion_trans_dom"/>
</dbReference>
<dbReference type="InterPro" id="IPR014710">
    <property type="entry name" value="RmlC-like_jellyroll"/>
</dbReference>
<dbReference type="InterPro" id="IPR018490">
    <property type="entry name" value="cNMP-bd_dom_sf"/>
</dbReference>
<evidence type="ECO:0000259" key="14">
    <source>
        <dbReference type="PROSITE" id="PS50042"/>
    </source>
</evidence>
<feature type="transmembrane region" description="Helical" evidence="13">
    <location>
        <begin position="34"/>
        <end position="54"/>
    </location>
</feature>
<evidence type="ECO:0000256" key="12">
    <source>
        <dbReference type="ARBA" id="ARBA00023303"/>
    </source>
</evidence>
<feature type="transmembrane region" description="Helical" evidence="13">
    <location>
        <begin position="66"/>
        <end position="90"/>
    </location>
</feature>
<dbReference type="SUPFAM" id="SSF51206">
    <property type="entry name" value="cAMP-binding domain-like"/>
    <property type="match status" value="1"/>
</dbReference>
<evidence type="ECO:0000256" key="11">
    <source>
        <dbReference type="ARBA" id="ARBA00023136"/>
    </source>
</evidence>
<dbReference type="InterPro" id="IPR028325">
    <property type="entry name" value="VG_K_chnl"/>
</dbReference>
<dbReference type="SMART" id="SM00100">
    <property type="entry name" value="cNMP"/>
    <property type="match status" value="1"/>
</dbReference>
<dbReference type="SUPFAM" id="SSF81324">
    <property type="entry name" value="Voltage-gated potassium channels"/>
    <property type="match status" value="1"/>
</dbReference>
<keyword evidence="9 13" id="KW-1133">Transmembrane helix</keyword>
<evidence type="ECO:0000256" key="4">
    <source>
        <dbReference type="ARBA" id="ARBA00022538"/>
    </source>
</evidence>
<dbReference type="PRINTS" id="PR01333">
    <property type="entry name" value="2POREKCHANEL"/>
</dbReference>
<dbReference type="Gene3D" id="1.10.287.70">
    <property type="match status" value="1"/>
</dbReference>
<keyword evidence="2" id="KW-0813">Transport</keyword>
<keyword evidence="12 15" id="KW-0407">Ion channel</keyword>
<evidence type="ECO:0000256" key="8">
    <source>
        <dbReference type="ARBA" id="ARBA00022958"/>
    </source>
</evidence>
<evidence type="ECO:0000256" key="10">
    <source>
        <dbReference type="ARBA" id="ARBA00023065"/>
    </source>
</evidence>
<keyword evidence="10" id="KW-0406">Ion transport</keyword>
<feature type="transmembrane region" description="Helical" evidence="13">
    <location>
        <begin position="226"/>
        <end position="249"/>
    </location>
</feature>
<feature type="transmembrane region" description="Helical" evidence="13">
    <location>
        <begin position="163"/>
        <end position="185"/>
    </location>
</feature>
<evidence type="ECO:0000256" key="2">
    <source>
        <dbReference type="ARBA" id="ARBA00022448"/>
    </source>
</evidence>
<evidence type="ECO:0000256" key="13">
    <source>
        <dbReference type="SAM" id="Phobius"/>
    </source>
</evidence>
<dbReference type="Pfam" id="PF00520">
    <property type="entry name" value="Ion_trans"/>
    <property type="match status" value="1"/>
</dbReference>
<evidence type="ECO:0000256" key="1">
    <source>
        <dbReference type="ARBA" id="ARBA00004651"/>
    </source>
</evidence>
<dbReference type="PROSITE" id="PS50042">
    <property type="entry name" value="CNMP_BINDING_3"/>
    <property type="match status" value="1"/>
</dbReference>
<evidence type="ECO:0000256" key="5">
    <source>
        <dbReference type="ARBA" id="ARBA00022692"/>
    </source>
</evidence>
<dbReference type="Pfam" id="PF00027">
    <property type="entry name" value="cNMP_binding"/>
    <property type="match status" value="1"/>
</dbReference>
<protein>
    <submittedName>
        <fullName evidence="15">Potassium voltage-gated channel subfamily KQT possible potassium channel, VIC family</fullName>
    </submittedName>
</protein>
<keyword evidence="4" id="KW-0633">Potassium transport</keyword>
<keyword evidence="5 13" id="KW-0812">Transmembrane</keyword>
<keyword evidence="3" id="KW-1003">Cell membrane</keyword>
<dbReference type="PANTHER" id="PTHR11537:SF254">
    <property type="entry name" value="POTASSIUM VOLTAGE-GATED CHANNEL PROTEIN SHAB"/>
    <property type="match status" value="1"/>
</dbReference>
<dbReference type="InterPro" id="IPR000595">
    <property type="entry name" value="cNMP-bd_dom"/>
</dbReference>
<feature type="transmembrane region" description="Helical" evidence="13">
    <location>
        <begin position="110"/>
        <end position="132"/>
    </location>
</feature>
<keyword evidence="11 13" id="KW-0472">Membrane</keyword>
<dbReference type="Gene3D" id="2.60.120.10">
    <property type="entry name" value="Jelly Rolls"/>
    <property type="match status" value="1"/>
</dbReference>
<sequence>MKTELTSWQKYRRRTHELLEHGTSEGFTSKAVDVFIIVLIIANIVVFMLSTVPANEARWGLAFERFEFFSVVVFTIEYVARIWAAAEFPFSPEEPEWKTRLKYALRPLQIIDLVVILPFYLSFLFAIDLRVLRILRLFRLLKLARYSPAMQSLVTVVNNERRALLGALLLMVCLLLFASTGIYFVENKAQPEAFGSVPASMWWAVATLTTVGYGDVTPITPLGKMFGGLVMLFGLGMFALPIGIMATGFSQETHRREFVVSWNLVANVPIFARLDGAEVARLLPVLNSATYEPGQLIVHEGDAATAMYFIASGKVDVEAENAVVTLSEGDYFGEMALLEKRQRSHTVRAQTKCRLLILEAPDFHRLMRGRPELLAAIRETAEARRQDELA</sequence>
<keyword evidence="6" id="KW-0547">Nucleotide-binding</keyword>
<comment type="subcellular location">
    <subcellularLocation>
        <location evidence="1">Cell membrane</location>
        <topology evidence="1">Multi-pass membrane protein</topology>
    </subcellularLocation>
</comment>
<dbReference type="EMBL" id="UOEC01000138">
    <property type="protein sequence ID" value="VAV96926.1"/>
    <property type="molecule type" value="Genomic_DNA"/>
</dbReference>
<evidence type="ECO:0000256" key="7">
    <source>
        <dbReference type="ARBA" id="ARBA00022826"/>
    </source>
</evidence>
<evidence type="ECO:0000256" key="9">
    <source>
        <dbReference type="ARBA" id="ARBA00022989"/>
    </source>
</evidence>
<dbReference type="FunFam" id="1.10.287.70:FF:000181">
    <property type="entry name" value="Cyclic nucleotide-gated potassium channel mll3241"/>
    <property type="match status" value="1"/>
</dbReference>